<dbReference type="Proteomes" id="UP001596220">
    <property type="component" value="Unassembled WGS sequence"/>
</dbReference>
<feature type="region of interest" description="Disordered" evidence="1">
    <location>
        <begin position="484"/>
        <end position="509"/>
    </location>
</feature>
<reference evidence="4" key="1">
    <citation type="journal article" date="2019" name="Int. J. Syst. Evol. Microbiol.">
        <title>The Global Catalogue of Microorganisms (GCM) 10K type strain sequencing project: providing services to taxonomists for standard genome sequencing and annotation.</title>
        <authorList>
            <consortium name="The Broad Institute Genomics Platform"/>
            <consortium name="The Broad Institute Genome Sequencing Center for Infectious Disease"/>
            <person name="Wu L."/>
            <person name="Ma J."/>
        </authorList>
    </citation>
    <scope>NUCLEOTIDE SEQUENCE [LARGE SCALE GENOMIC DNA]</scope>
    <source>
        <strain evidence="4">CGMCC 4.7246</strain>
    </source>
</reference>
<dbReference type="EMBL" id="JBHSQO010000006">
    <property type="protein sequence ID" value="MFC6089271.1"/>
    <property type="molecule type" value="Genomic_DNA"/>
</dbReference>
<keyword evidence="2" id="KW-0472">Membrane</keyword>
<keyword evidence="2" id="KW-1133">Transmembrane helix</keyword>
<name>A0ABW1P1H3_9PSEU</name>
<keyword evidence="2" id="KW-0812">Transmembrane</keyword>
<dbReference type="InterPro" id="IPR001646">
    <property type="entry name" value="5peptide_repeat"/>
</dbReference>
<evidence type="ECO:0000256" key="1">
    <source>
        <dbReference type="SAM" id="MobiDB-lite"/>
    </source>
</evidence>
<evidence type="ECO:0000256" key="2">
    <source>
        <dbReference type="SAM" id="Phobius"/>
    </source>
</evidence>
<comment type="caution">
    <text evidence="3">The sequence shown here is derived from an EMBL/GenBank/DDBJ whole genome shotgun (WGS) entry which is preliminary data.</text>
</comment>
<protein>
    <submittedName>
        <fullName evidence="3">Pentapeptide repeat-containing protein</fullName>
    </submittedName>
</protein>
<keyword evidence="4" id="KW-1185">Reference proteome</keyword>
<gene>
    <name evidence="3" type="ORF">ACFP3R_08315</name>
</gene>
<sequence length="560" mass="60959">MTEDRHAPVSFPHPAPDARSSTRSPVPPPTPTTPRAPLVPVPRRVIATAAALIAAATIGLVVVLWWAGTAGLSGAALVTARFDALRTGLSIGIGGGGVFALYLAWRRQHATEIGLVQKERDQADVARAYELQRETAEHTRQHAEHVAATTERDAEARRITDLYAKSVEQLGSDKAPVRHGGLYALERLAQDHPALRQTVVNVLCAYLRAPFDPCGDPPDADTDRAVRDEHRERVQEREVRLTAQRILTTHLEPGNDADHPVATFWPGTDLDLTAAVLVDWDATGCLLRGATFRRTTFTGDTRFDGATFTGEALFDEAVFTRSAPFSRTRFARVTYFTGATFTEEARFKEAEFATAVWFQGSTFTGSACFDGATFTGNAMFGGATFGRSALFRRAEFIGDALFPKARFTGNALLGEVRFTGTGFFGRTTFAGDALFGKATFGKSALFSRAEFIGDARFGKVTFTGDAWFSEAAFTGNTRFENSTFRHSSSDRTSWPDRWRPSPDHTTIGGREGTWHHLLEVEPGCGHPDEPALGAAGHLSREPVPNTSSTSARRPHRCTAP</sequence>
<dbReference type="Pfam" id="PF13576">
    <property type="entry name" value="Pentapeptide_3"/>
    <property type="match status" value="3"/>
</dbReference>
<accession>A0ABW1P1H3</accession>
<organism evidence="3 4">
    <name type="scientific">Saccharothrix lopnurensis</name>
    <dbReference type="NCBI Taxonomy" id="1670621"/>
    <lineage>
        <taxon>Bacteria</taxon>
        <taxon>Bacillati</taxon>
        <taxon>Actinomycetota</taxon>
        <taxon>Actinomycetes</taxon>
        <taxon>Pseudonocardiales</taxon>
        <taxon>Pseudonocardiaceae</taxon>
        <taxon>Saccharothrix</taxon>
    </lineage>
</organism>
<feature type="transmembrane region" description="Helical" evidence="2">
    <location>
        <begin position="45"/>
        <end position="67"/>
    </location>
</feature>
<feature type="compositionally biased region" description="Basic and acidic residues" evidence="1">
    <location>
        <begin position="487"/>
        <end position="502"/>
    </location>
</feature>
<feature type="region of interest" description="Disordered" evidence="1">
    <location>
        <begin position="521"/>
        <end position="560"/>
    </location>
</feature>
<feature type="compositionally biased region" description="Pro residues" evidence="1">
    <location>
        <begin position="25"/>
        <end position="38"/>
    </location>
</feature>
<proteinExistence type="predicted"/>
<evidence type="ECO:0000313" key="3">
    <source>
        <dbReference type="EMBL" id="MFC6089271.1"/>
    </source>
</evidence>
<dbReference type="Gene3D" id="2.160.20.80">
    <property type="entry name" value="E3 ubiquitin-protein ligase SopA"/>
    <property type="match status" value="1"/>
</dbReference>
<feature type="transmembrane region" description="Helical" evidence="2">
    <location>
        <begin position="87"/>
        <end position="105"/>
    </location>
</feature>
<feature type="region of interest" description="Disordered" evidence="1">
    <location>
        <begin position="1"/>
        <end position="38"/>
    </location>
</feature>
<evidence type="ECO:0000313" key="4">
    <source>
        <dbReference type="Proteomes" id="UP001596220"/>
    </source>
</evidence>
<dbReference type="RefSeq" id="WP_380634365.1">
    <property type="nucleotide sequence ID" value="NZ_JBHSQO010000006.1"/>
</dbReference>